<reference evidence="3" key="1">
    <citation type="submission" date="2021-06" db="EMBL/GenBank/DDBJ databases">
        <title>Description of novel taxa of the family Lachnospiraceae.</title>
        <authorList>
            <person name="Chaplin A.V."/>
            <person name="Sokolova S.R."/>
            <person name="Pikina A.P."/>
            <person name="Korzhanova M."/>
            <person name="Belova V."/>
            <person name="Korostin D."/>
            <person name="Efimov B.A."/>
        </authorList>
    </citation>
    <scope>NUCLEOTIDE SEQUENCE</scope>
    <source>
        <strain evidence="3">ASD5720</strain>
    </source>
</reference>
<dbReference type="InterPro" id="IPR000771">
    <property type="entry name" value="FBA_II"/>
</dbReference>
<name>A0A949NF45_9FIRM</name>
<protein>
    <submittedName>
        <fullName evidence="3">Class II fructose-bisphosphate aldolase</fullName>
        <ecNumber evidence="3">4.1.2.13</ecNumber>
    </submittedName>
</protein>
<gene>
    <name evidence="3" type="ORF">KTH89_15615</name>
</gene>
<dbReference type="GO" id="GO:0005975">
    <property type="term" value="P:carbohydrate metabolic process"/>
    <property type="evidence" value="ECO:0007669"/>
    <property type="project" value="InterPro"/>
</dbReference>
<dbReference type="PIRSF" id="PIRSF001359">
    <property type="entry name" value="F_bP_aldolase_II"/>
    <property type="match status" value="1"/>
</dbReference>
<sequence>MPLTTLPELRKAAAAVHGAIAAFQTGFVEIMQAVYREGQAAQTPVIVETTPKCWDYNRQVLFAAVLEEMAARNDIPVCLHLDRAGSLKQIERAIGYGYTSVMLEEIPQTWLEEAAGLCAGAGVSLGVHLNPIPYGNRNRSAGELSERLEYFRSLKIEILGIDLKECLFTYGSGGKIFLDRNAANVVRDCLENGFFLILQNGNQLSDQAVQAVAAGGFYAVNFGDETGRVYCDGMKEAIRLTPYETDPLIYTSEALNYVRELVRERISLCSFL</sequence>
<comment type="caution">
    <text evidence="3">The sequence shown here is derived from an EMBL/GenBank/DDBJ whole genome shotgun (WGS) entry which is preliminary data.</text>
</comment>
<dbReference type="Gene3D" id="3.20.20.70">
    <property type="entry name" value="Aldolase class I"/>
    <property type="match status" value="1"/>
</dbReference>
<dbReference type="AlphaFoldDB" id="A0A949NF45"/>
<dbReference type="GO" id="GO:0008270">
    <property type="term" value="F:zinc ion binding"/>
    <property type="evidence" value="ECO:0007669"/>
    <property type="project" value="InterPro"/>
</dbReference>
<dbReference type="Proteomes" id="UP000712157">
    <property type="component" value="Unassembled WGS sequence"/>
</dbReference>
<dbReference type="EC" id="4.1.2.13" evidence="3"/>
<evidence type="ECO:0000256" key="1">
    <source>
        <dbReference type="ARBA" id="ARBA00001947"/>
    </source>
</evidence>
<dbReference type="EMBL" id="JAHQCW010000027">
    <property type="protein sequence ID" value="MBU9737971.1"/>
    <property type="molecule type" value="Genomic_DNA"/>
</dbReference>
<evidence type="ECO:0000313" key="3">
    <source>
        <dbReference type="EMBL" id="MBU9737971.1"/>
    </source>
</evidence>
<evidence type="ECO:0000256" key="2">
    <source>
        <dbReference type="PIRSR" id="PIRSR001359-1"/>
    </source>
</evidence>
<comment type="cofactor">
    <cofactor evidence="1">
        <name>Zn(2+)</name>
        <dbReference type="ChEBI" id="CHEBI:29105"/>
    </cofactor>
</comment>
<dbReference type="SUPFAM" id="SSF51569">
    <property type="entry name" value="Aldolase"/>
    <property type="match status" value="1"/>
</dbReference>
<accession>A0A949NF45</accession>
<keyword evidence="3" id="KW-0456">Lyase</keyword>
<proteinExistence type="predicted"/>
<dbReference type="GO" id="GO:0004332">
    <property type="term" value="F:fructose-bisphosphate aldolase activity"/>
    <property type="evidence" value="ECO:0007669"/>
    <property type="project" value="UniProtKB-EC"/>
</dbReference>
<feature type="active site" description="Proton donor" evidence="2">
    <location>
        <position position="82"/>
    </location>
</feature>
<dbReference type="RefSeq" id="WP_238722298.1">
    <property type="nucleotide sequence ID" value="NZ_JAHQCW010000027.1"/>
</dbReference>
<evidence type="ECO:0000313" key="4">
    <source>
        <dbReference type="Proteomes" id="UP000712157"/>
    </source>
</evidence>
<organism evidence="3 4">
    <name type="scientific">Diplocloster agilis</name>
    <dbReference type="NCBI Taxonomy" id="2850323"/>
    <lineage>
        <taxon>Bacteria</taxon>
        <taxon>Bacillati</taxon>
        <taxon>Bacillota</taxon>
        <taxon>Clostridia</taxon>
        <taxon>Lachnospirales</taxon>
        <taxon>Lachnospiraceae</taxon>
        <taxon>Diplocloster</taxon>
    </lineage>
</organism>
<dbReference type="InterPro" id="IPR013785">
    <property type="entry name" value="Aldolase_TIM"/>
</dbReference>
<keyword evidence="4" id="KW-1185">Reference proteome</keyword>
<dbReference type="Pfam" id="PF01116">
    <property type="entry name" value="F_bP_aldolase"/>
    <property type="match status" value="1"/>
</dbReference>